<dbReference type="VEuPathDB" id="VectorBase:GBRI044650"/>
<reference evidence="3" key="2">
    <citation type="submission" date="2020-05" db="UniProtKB">
        <authorList>
            <consortium name="EnsemblMetazoa"/>
        </authorList>
    </citation>
    <scope>IDENTIFICATION</scope>
    <source>
        <strain evidence="3">IAEA</strain>
    </source>
</reference>
<evidence type="ECO:0008006" key="5">
    <source>
        <dbReference type="Google" id="ProtNLM"/>
    </source>
</evidence>
<proteinExistence type="inferred from homology"/>
<dbReference type="EnsemblMetazoa" id="GBRI044650-RA">
    <property type="protein sequence ID" value="GBRI044650-PA"/>
    <property type="gene ID" value="GBRI044650"/>
</dbReference>
<dbReference type="GO" id="GO:0030289">
    <property type="term" value="C:protein phosphatase 4 complex"/>
    <property type="evidence" value="ECO:0007669"/>
    <property type="project" value="InterPro"/>
</dbReference>
<dbReference type="InterPro" id="IPR015267">
    <property type="entry name" value="PPP4R2"/>
</dbReference>
<feature type="compositionally biased region" description="Basic and acidic residues" evidence="2">
    <location>
        <begin position="195"/>
        <end position="211"/>
    </location>
</feature>
<feature type="region of interest" description="Disordered" evidence="2">
    <location>
        <begin position="358"/>
        <end position="503"/>
    </location>
</feature>
<feature type="compositionally biased region" description="Basic and acidic residues" evidence="2">
    <location>
        <begin position="440"/>
        <end position="503"/>
    </location>
</feature>
<dbReference type="AlphaFoldDB" id="A0A1A9X575"/>
<dbReference type="Proteomes" id="UP000091820">
    <property type="component" value="Unassembled WGS sequence"/>
</dbReference>
<feature type="region of interest" description="Disordered" evidence="2">
    <location>
        <begin position="637"/>
        <end position="658"/>
    </location>
</feature>
<dbReference type="STRING" id="37001.A0A1A9X575"/>
<reference evidence="4" key="1">
    <citation type="submission" date="2014-03" db="EMBL/GenBank/DDBJ databases">
        <authorList>
            <person name="Aksoy S."/>
            <person name="Warren W."/>
            <person name="Wilson R.K."/>
        </authorList>
    </citation>
    <scope>NUCLEOTIDE SEQUENCE [LARGE SCALE GENOMIC DNA]</scope>
    <source>
        <strain evidence="4">IAEA</strain>
    </source>
</reference>
<sequence length="658" mass="74726">MVTMENAEEVMQILDRFTRLKQKEIPKELDEYLGYVAKTGDTVFKWSSLKYLFREKLLNVIKHFHDNSPRIDEIPNYPNVDPFNYESMKSSLLERLELFNAAPFTIQRLCELLIDPRKQYSRIDKFMRALEKNILVVSTVEPGRKRTESENGDSLDSVVNGDLSLDVNVDIDMEAESLFNMESAQNAQNSNGDTNKTDVEEKKETEDKSNDNSKTVPIVMASLNVPHIHDDDILPNPKKVKLSLPDEEVELEKLLQKKDLEKQKILTGSSEEMKKSIDNTEPNKGENMTLTKADAEIAKKKEITVEQKEQDEIKDRNTEQQQDPIKCQEDTEIAQEKTIKILDKKESNKVDIVEQTVKEENKKLSTITEVEETKDIISGSDEKNSKPTLNDEEKKEEGVIEKQELEKGEKEVTKEVPESEPSEQKKQQESAKRGAVAQEEGDKHEFCKEMMGLTKEDEKKEQKNEAVTLETKKDKLEKDTKKTDEKETCKPSLSLEEKKEAKPVTELNVKTKEISLDPKSLEETKVETKEKEIVIETIEQLAEDNIAEEQADTMKQSITATIKEQEIATASVTTTETTALVLPSLTLNDHPMIEDLAIEEVPPTVEEIVMAEPPSLTNEMAIEDVLQTTVAIVGVSMKSTPTEDGMEVDDTSQEAMDQ</sequence>
<feature type="region of interest" description="Disordered" evidence="2">
    <location>
        <begin position="304"/>
        <end position="331"/>
    </location>
</feature>
<name>A0A1A9X575_9MUSC</name>
<evidence type="ECO:0000313" key="3">
    <source>
        <dbReference type="EnsemblMetazoa" id="GBRI044650-PA"/>
    </source>
</evidence>
<comment type="similarity">
    <text evidence="1">Belongs to the PPP4R2 family.</text>
</comment>
<evidence type="ECO:0000256" key="1">
    <source>
        <dbReference type="ARBA" id="ARBA00009207"/>
    </source>
</evidence>
<dbReference type="PANTHER" id="PTHR16487:SF0">
    <property type="entry name" value="PROTEIN PHOSPHATASE 4 REGULATORY SUBUNIT 2-RELATED"/>
    <property type="match status" value="1"/>
</dbReference>
<organism evidence="3 4">
    <name type="scientific">Glossina brevipalpis</name>
    <dbReference type="NCBI Taxonomy" id="37001"/>
    <lineage>
        <taxon>Eukaryota</taxon>
        <taxon>Metazoa</taxon>
        <taxon>Ecdysozoa</taxon>
        <taxon>Arthropoda</taxon>
        <taxon>Hexapoda</taxon>
        <taxon>Insecta</taxon>
        <taxon>Pterygota</taxon>
        <taxon>Neoptera</taxon>
        <taxon>Endopterygota</taxon>
        <taxon>Diptera</taxon>
        <taxon>Brachycera</taxon>
        <taxon>Muscomorpha</taxon>
        <taxon>Hippoboscoidea</taxon>
        <taxon>Glossinidae</taxon>
        <taxon>Glossina</taxon>
    </lineage>
</organism>
<feature type="compositionally biased region" description="Polar residues" evidence="2">
    <location>
        <begin position="182"/>
        <end position="192"/>
    </location>
</feature>
<feature type="region of interest" description="Disordered" evidence="2">
    <location>
        <begin position="182"/>
        <end position="216"/>
    </location>
</feature>
<feature type="compositionally biased region" description="Basic and acidic residues" evidence="2">
    <location>
        <begin position="304"/>
        <end position="318"/>
    </location>
</feature>
<keyword evidence="4" id="KW-1185">Reference proteome</keyword>
<dbReference type="GO" id="GO:0005634">
    <property type="term" value="C:nucleus"/>
    <property type="evidence" value="ECO:0007669"/>
    <property type="project" value="TreeGrafter"/>
</dbReference>
<accession>A0A1A9X575</accession>
<feature type="compositionally biased region" description="Basic and acidic residues" evidence="2">
    <location>
        <begin position="371"/>
        <end position="432"/>
    </location>
</feature>
<dbReference type="Pfam" id="PF09184">
    <property type="entry name" value="PPP4R2"/>
    <property type="match status" value="1"/>
</dbReference>
<evidence type="ECO:0000313" key="4">
    <source>
        <dbReference type="Proteomes" id="UP000091820"/>
    </source>
</evidence>
<feature type="compositionally biased region" description="Acidic residues" evidence="2">
    <location>
        <begin position="644"/>
        <end position="658"/>
    </location>
</feature>
<evidence type="ECO:0000256" key="2">
    <source>
        <dbReference type="SAM" id="MobiDB-lite"/>
    </source>
</evidence>
<protein>
    <recommendedName>
        <fullName evidence="5">Serine/threonine-protein phosphatase 4 regulatory subunit 2</fullName>
    </recommendedName>
</protein>
<dbReference type="PANTHER" id="PTHR16487">
    <property type="entry name" value="PPP4R2-RELATED PROTEIN"/>
    <property type="match status" value="1"/>
</dbReference>
<dbReference type="GO" id="GO:0005737">
    <property type="term" value="C:cytoplasm"/>
    <property type="evidence" value="ECO:0007669"/>
    <property type="project" value="TreeGrafter"/>
</dbReference>
<dbReference type="GO" id="GO:0019888">
    <property type="term" value="F:protein phosphatase regulator activity"/>
    <property type="evidence" value="ECO:0007669"/>
    <property type="project" value="InterPro"/>
</dbReference>